<reference evidence="1" key="1">
    <citation type="submission" date="2021-02" db="EMBL/GenBank/DDBJ databases">
        <authorList>
            <person name="Dougan E. K."/>
            <person name="Rhodes N."/>
            <person name="Thang M."/>
            <person name="Chan C."/>
        </authorList>
    </citation>
    <scope>NUCLEOTIDE SEQUENCE</scope>
</reference>
<dbReference type="EMBL" id="CAJNNW010033855">
    <property type="protein sequence ID" value="CAE8720705.1"/>
    <property type="molecule type" value="Genomic_DNA"/>
</dbReference>
<gene>
    <name evidence="1" type="ORF">PGLA2088_LOCUS41485</name>
</gene>
<dbReference type="Proteomes" id="UP000626109">
    <property type="component" value="Unassembled WGS sequence"/>
</dbReference>
<sequence>MMARRGVGGEEAGLEDLVECSFIGEELGPPGRTMSFASYARFARCRNAHCSSWARNLNINLGLHQRGLASAPLLRLAAEMRPPAGWVEQRIAAQSVTSRLCIGEGLDDVTGAASAQAVAAILHGIAEMDSAISNSFTEMLDLCGHRYRPSATSPQA</sequence>
<dbReference type="AlphaFoldDB" id="A0A813L6L0"/>
<protein>
    <submittedName>
        <fullName evidence="1">Uncharacterized protein</fullName>
    </submittedName>
</protein>
<organism evidence="1 2">
    <name type="scientific">Polarella glacialis</name>
    <name type="common">Dinoflagellate</name>
    <dbReference type="NCBI Taxonomy" id="89957"/>
    <lineage>
        <taxon>Eukaryota</taxon>
        <taxon>Sar</taxon>
        <taxon>Alveolata</taxon>
        <taxon>Dinophyceae</taxon>
        <taxon>Suessiales</taxon>
        <taxon>Suessiaceae</taxon>
        <taxon>Polarella</taxon>
    </lineage>
</organism>
<proteinExistence type="predicted"/>
<evidence type="ECO:0000313" key="2">
    <source>
        <dbReference type="Proteomes" id="UP000626109"/>
    </source>
</evidence>
<accession>A0A813L6L0</accession>
<evidence type="ECO:0000313" key="1">
    <source>
        <dbReference type="EMBL" id="CAE8720705.1"/>
    </source>
</evidence>
<name>A0A813L6L0_POLGL</name>
<comment type="caution">
    <text evidence="1">The sequence shown here is derived from an EMBL/GenBank/DDBJ whole genome shotgun (WGS) entry which is preliminary data.</text>
</comment>